<protein>
    <submittedName>
        <fullName evidence="4">Uncharacterized protein</fullName>
    </submittedName>
</protein>
<name>A0A8H4AGF1_GIGMA</name>
<comment type="caution">
    <text evidence="4">The sequence shown here is derived from an EMBL/GenBank/DDBJ whole genome shotgun (WGS) entry which is preliminary data.</text>
</comment>
<evidence type="ECO:0000256" key="2">
    <source>
        <dbReference type="SAM" id="MobiDB-lite"/>
    </source>
</evidence>
<feature type="compositionally biased region" description="Basic residues" evidence="2">
    <location>
        <begin position="44"/>
        <end position="60"/>
    </location>
</feature>
<evidence type="ECO:0000256" key="1">
    <source>
        <dbReference type="SAM" id="Coils"/>
    </source>
</evidence>
<evidence type="ECO:0000313" key="5">
    <source>
        <dbReference type="Proteomes" id="UP000439903"/>
    </source>
</evidence>
<dbReference type="OrthoDB" id="2411360at2759"/>
<feature type="region of interest" description="Disordered" evidence="2">
    <location>
        <begin position="42"/>
        <end position="85"/>
    </location>
</feature>
<dbReference type="EMBL" id="WTPW01000641">
    <property type="protein sequence ID" value="KAF0492539.1"/>
    <property type="molecule type" value="Genomic_DNA"/>
</dbReference>
<keyword evidence="3" id="KW-0472">Membrane</keyword>
<evidence type="ECO:0000313" key="4">
    <source>
        <dbReference type="EMBL" id="KAF0492539.1"/>
    </source>
</evidence>
<feature type="transmembrane region" description="Helical" evidence="3">
    <location>
        <begin position="501"/>
        <end position="523"/>
    </location>
</feature>
<reference evidence="4 5" key="1">
    <citation type="journal article" date="2019" name="Environ. Microbiol.">
        <title>At the nexus of three kingdoms: the genome of the mycorrhizal fungus Gigaspora margarita provides insights into plant, endobacterial and fungal interactions.</title>
        <authorList>
            <person name="Venice F."/>
            <person name="Ghignone S."/>
            <person name="Salvioli di Fossalunga A."/>
            <person name="Amselem J."/>
            <person name="Novero M."/>
            <person name="Xianan X."/>
            <person name="Sedzielewska Toro K."/>
            <person name="Morin E."/>
            <person name="Lipzen A."/>
            <person name="Grigoriev I.V."/>
            <person name="Henrissat B."/>
            <person name="Martin F.M."/>
            <person name="Bonfante P."/>
        </authorList>
    </citation>
    <scope>NUCLEOTIDE SEQUENCE [LARGE SCALE GENOMIC DNA]</scope>
    <source>
        <strain evidence="4 5">BEG34</strain>
    </source>
</reference>
<proteinExistence type="predicted"/>
<sequence>MSSTSTRTLPIITIDTDVDVNNNPLSCPIVPSQPLSNLKLDSTRKKKKGRITARLTRLKSKGNSSSSSSTDEQESTQPVPPVNQNVPIINRLSRTIPTSVKSNSSTRRIFRRQRKHKPKNKLRNIMKFNSQNKLDVLPPFSVEQASIPTLPVDRLSIQMNLEAIPKYHDYPHIFLFKDIACKDESIRFLLFQISNYILYYSSVDKIEDQTWCTEYFKAPIDELLNNECLEPDDIERDQSRFFDDNSNQRNSRKIQNTRKLQLLDKFRNIEYKEIGLIDNVVITDNINPALKNDNDLEIKPFEIKINEESFILGAALIEDKSRFLNSIRFFATEKKRPIRDLLKYGVKEQVADTFSDSEGESTDSEDENEDDLSDVVELIEELSERCSQHEKEFFFWRDEIDQKARLLDLNIRKFHGLDEIAKDLNEKISVTGSRSTKEMEETIDITNRATETIAEKLASIHTRIRDKHEILKQHQQALKMLQNRVELEKRTERVLAKYRKVLGVIILCIIVIIMITLFLRVGLKNHA</sequence>
<keyword evidence="5" id="KW-1185">Reference proteome</keyword>
<keyword evidence="3" id="KW-1133">Transmembrane helix</keyword>
<keyword evidence="1" id="KW-0175">Coiled coil</keyword>
<feature type="coiled-coil region" evidence="1">
    <location>
        <begin position="464"/>
        <end position="491"/>
    </location>
</feature>
<dbReference type="AlphaFoldDB" id="A0A8H4AGF1"/>
<dbReference type="Proteomes" id="UP000439903">
    <property type="component" value="Unassembled WGS sequence"/>
</dbReference>
<gene>
    <name evidence="4" type="ORF">F8M41_021661</name>
</gene>
<accession>A0A8H4AGF1</accession>
<evidence type="ECO:0000256" key="3">
    <source>
        <dbReference type="SAM" id="Phobius"/>
    </source>
</evidence>
<keyword evidence="3" id="KW-0812">Transmembrane</keyword>
<organism evidence="4 5">
    <name type="scientific">Gigaspora margarita</name>
    <dbReference type="NCBI Taxonomy" id="4874"/>
    <lineage>
        <taxon>Eukaryota</taxon>
        <taxon>Fungi</taxon>
        <taxon>Fungi incertae sedis</taxon>
        <taxon>Mucoromycota</taxon>
        <taxon>Glomeromycotina</taxon>
        <taxon>Glomeromycetes</taxon>
        <taxon>Diversisporales</taxon>
        <taxon>Gigasporaceae</taxon>
        <taxon>Gigaspora</taxon>
    </lineage>
</organism>